<dbReference type="AlphaFoldDB" id="U1KV14"/>
<name>U1KV14_9GAMM</name>
<proteinExistence type="predicted"/>
<gene>
    <name evidence="2" type="ORF">PCIT_04767</name>
</gene>
<feature type="compositionally biased region" description="Basic and acidic residues" evidence="1">
    <location>
        <begin position="1"/>
        <end position="15"/>
    </location>
</feature>
<accession>U1KV14</accession>
<organism evidence="2">
    <name type="scientific">Pseudoalteromonas citrea DSM 8771</name>
    <dbReference type="NCBI Taxonomy" id="1117314"/>
    <lineage>
        <taxon>Bacteria</taxon>
        <taxon>Pseudomonadati</taxon>
        <taxon>Pseudomonadota</taxon>
        <taxon>Gammaproteobacteria</taxon>
        <taxon>Alteromonadales</taxon>
        <taxon>Pseudoalteromonadaceae</taxon>
        <taxon>Pseudoalteromonas</taxon>
    </lineage>
</organism>
<evidence type="ECO:0000256" key="1">
    <source>
        <dbReference type="SAM" id="MobiDB-lite"/>
    </source>
</evidence>
<reference evidence="2" key="1">
    <citation type="journal article" date="2012" name="J. Bacteriol.">
        <title>Genome sequences of type strains of seven species of the marine bacterium Pseudoalteromonas.</title>
        <authorList>
            <person name="Xie B.B."/>
            <person name="Shu Y.L."/>
            <person name="Qin Q.L."/>
            <person name="Rong J.C."/>
            <person name="Zhang X.Y."/>
            <person name="Chen X.L."/>
            <person name="Shi M."/>
            <person name="He H.L."/>
            <person name="Zhou B.C."/>
            <person name="Zhang Y.Z."/>
        </authorList>
    </citation>
    <scope>NUCLEOTIDE SEQUENCE [LARGE SCALE GENOMIC DNA]</scope>
    <source>
        <strain evidence="2">NCIMB 1889</strain>
    </source>
</reference>
<protein>
    <submittedName>
        <fullName evidence="2">Uncharacterized protein</fullName>
    </submittedName>
</protein>
<dbReference type="EMBL" id="AHBZ02000048">
    <property type="protein sequence ID" value="ERG19818.1"/>
    <property type="molecule type" value="Genomic_DNA"/>
</dbReference>
<sequence>MFEDLHFTSRRDTKQYLKSAPMQKTMPINEKLIATASPDSAAENKGETDFSPYIKPATSLIIPSAVVKNTKP</sequence>
<evidence type="ECO:0000313" key="2">
    <source>
        <dbReference type="EMBL" id="ERG19818.1"/>
    </source>
</evidence>
<reference evidence="2" key="2">
    <citation type="submission" date="2013-04" db="EMBL/GenBank/DDBJ databases">
        <title>Genome sequence of Pseudoalteromonas citrea.</title>
        <authorList>
            <person name="Xie B.-B."/>
            <person name="Rong J.-C."/>
            <person name="Qin Q.-L."/>
            <person name="Shu Y.-L."/>
            <person name="Zhang Y.-Z."/>
        </authorList>
    </citation>
    <scope>NUCLEOTIDE SEQUENCE</scope>
    <source>
        <strain evidence="2">NCIMB 1889</strain>
    </source>
</reference>
<feature type="region of interest" description="Disordered" evidence="1">
    <location>
        <begin position="1"/>
        <end position="22"/>
    </location>
</feature>
<comment type="caution">
    <text evidence="2">The sequence shown here is derived from an EMBL/GenBank/DDBJ whole genome shotgun (WGS) entry which is preliminary data.</text>
</comment>